<protein>
    <submittedName>
        <fullName evidence="1">Uncharacterized protein</fullName>
    </submittedName>
</protein>
<evidence type="ECO:0000313" key="1">
    <source>
        <dbReference type="EMBL" id="GHH79298.1"/>
    </source>
</evidence>
<dbReference type="RefSeq" id="WP_189671507.1">
    <property type="nucleotide sequence ID" value="NZ_BNAS01000009.1"/>
</dbReference>
<name>A0A919G763_9MICO</name>
<reference evidence="1" key="2">
    <citation type="submission" date="2020-09" db="EMBL/GenBank/DDBJ databases">
        <authorList>
            <person name="Sun Q."/>
            <person name="Zhou Y."/>
        </authorList>
    </citation>
    <scope>NUCLEOTIDE SEQUENCE</scope>
    <source>
        <strain evidence="1">CGMCC 4.7398</strain>
    </source>
</reference>
<evidence type="ECO:0000313" key="2">
    <source>
        <dbReference type="Proteomes" id="UP000627369"/>
    </source>
</evidence>
<dbReference type="AlphaFoldDB" id="A0A919G763"/>
<reference evidence="1" key="1">
    <citation type="journal article" date="2014" name="Int. J. Syst. Evol. Microbiol.">
        <title>Complete genome sequence of Corynebacterium casei LMG S-19264T (=DSM 44701T), isolated from a smear-ripened cheese.</title>
        <authorList>
            <consortium name="US DOE Joint Genome Institute (JGI-PGF)"/>
            <person name="Walter F."/>
            <person name="Albersmeier A."/>
            <person name="Kalinowski J."/>
            <person name="Ruckert C."/>
        </authorList>
    </citation>
    <scope>NUCLEOTIDE SEQUENCE</scope>
    <source>
        <strain evidence="1">CGMCC 4.7398</strain>
    </source>
</reference>
<organism evidence="1 2">
    <name type="scientific">Promicromonospora soli</name>
    <dbReference type="NCBI Taxonomy" id="2035533"/>
    <lineage>
        <taxon>Bacteria</taxon>
        <taxon>Bacillati</taxon>
        <taxon>Actinomycetota</taxon>
        <taxon>Actinomycetes</taxon>
        <taxon>Micrococcales</taxon>
        <taxon>Promicromonosporaceae</taxon>
        <taxon>Promicromonospora</taxon>
    </lineage>
</organism>
<proteinExistence type="predicted"/>
<keyword evidence="2" id="KW-1185">Reference proteome</keyword>
<dbReference type="Proteomes" id="UP000627369">
    <property type="component" value="Unassembled WGS sequence"/>
</dbReference>
<accession>A0A919G763</accession>
<gene>
    <name evidence="1" type="ORF">GCM10017772_44700</name>
</gene>
<comment type="caution">
    <text evidence="1">The sequence shown here is derived from an EMBL/GenBank/DDBJ whole genome shotgun (WGS) entry which is preliminary data.</text>
</comment>
<sequence length="93" mass="9781">MAGKPNIVVIGRAPILAGPQRLGWTTISMKHDWESVFVQDGQGAEPAAQPAATGADAGRNEVLLAQLTQLGELNARGVLTDDEFSAAKAMLLR</sequence>
<dbReference type="EMBL" id="BNAS01000009">
    <property type="protein sequence ID" value="GHH79298.1"/>
    <property type="molecule type" value="Genomic_DNA"/>
</dbReference>